<evidence type="ECO:0000313" key="12">
    <source>
        <dbReference type="Proteomes" id="UP000437068"/>
    </source>
</evidence>
<organism evidence="5 11">
    <name type="scientific">Phytophthora fragariae</name>
    <dbReference type="NCBI Taxonomy" id="53985"/>
    <lineage>
        <taxon>Eukaryota</taxon>
        <taxon>Sar</taxon>
        <taxon>Stramenopiles</taxon>
        <taxon>Oomycota</taxon>
        <taxon>Peronosporomycetes</taxon>
        <taxon>Peronosporales</taxon>
        <taxon>Peronosporaceae</taxon>
        <taxon>Phytophthora</taxon>
    </lineage>
</organism>
<evidence type="ECO:0000313" key="4">
    <source>
        <dbReference type="EMBL" id="KAE9143748.1"/>
    </source>
</evidence>
<accession>A0A6A3W378</accession>
<proteinExistence type="predicted"/>
<dbReference type="EMBL" id="QXGD01000277">
    <property type="protein sequence ID" value="KAE9245009.1"/>
    <property type="molecule type" value="Genomic_DNA"/>
</dbReference>
<evidence type="ECO:0000313" key="10">
    <source>
        <dbReference type="Proteomes" id="UP000429523"/>
    </source>
</evidence>
<evidence type="ECO:0000313" key="6">
    <source>
        <dbReference type="EMBL" id="KAE9245009.1"/>
    </source>
</evidence>
<sequence>MILCTRLAALLMTTQTDDGCVGGDGDGDGTFFSAATSTRCKIRRGKQFRARTSGNTCK</sequence>
<dbReference type="EMBL" id="QXGA01000594">
    <property type="protein sequence ID" value="KAE9143748.1"/>
    <property type="molecule type" value="Genomic_DNA"/>
</dbReference>
<evidence type="ECO:0000313" key="14">
    <source>
        <dbReference type="Proteomes" id="UP000440732"/>
    </source>
</evidence>
<keyword evidence="1" id="KW-0732">Signal</keyword>
<dbReference type="EMBL" id="QXFY01002451">
    <property type="protein sequence ID" value="KAE9297259.1"/>
    <property type="molecule type" value="Genomic_DNA"/>
</dbReference>
<evidence type="ECO:0000313" key="2">
    <source>
        <dbReference type="EMBL" id="KAE8924691.1"/>
    </source>
</evidence>
<evidence type="ECO:0000313" key="7">
    <source>
        <dbReference type="EMBL" id="KAE9248351.1"/>
    </source>
</evidence>
<evidence type="ECO:0000313" key="13">
    <source>
        <dbReference type="Proteomes" id="UP000440367"/>
    </source>
</evidence>
<dbReference type="EMBL" id="QXGB01002444">
    <property type="protein sequence ID" value="KAE9177921.1"/>
    <property type="molecule type" value="Genomic_DNA"/>
</dbReference>
<reference evidence="10 11" key="1">
    <citation type="submission" date="2018-08" db="EMBL/GenBank/DDBJ databases">
        <title>Genomic investigation of the strawberry pathogen Phytophthora fragariae indicates pathogenicity is determined by transcriptional variation in three key races.</title>
        <authorList>
            <person name="Adams T.M."/>
            <person name="Armitage A.D."/>
            <person name="Sobczyk M.K."/>
            <person name="Bates H.J."/>
            <person name="Dunwell J.M."/>
            <person name="Nellist C.F."/>
            <person name="Harrison R.J."/>
        </authorList>
    </citation>
    <scope>NUCLEOTIDE SEQUENCE [LARGE SCALE GENOMIC DNA]</scope>
    <source>
        <strain evidence="9 12">A4</strain>
        <strain evidence="6 13">BC-1</strain>
        <strain evidence="7 16">BC-23</strain>
        <strain evidence="5 11">NOV-27</strain>
        <strain evidence="4 14">NOV-5</strain>
        <strain evidence="3 15">NOV-71</strain>
        <strain evidence="8 17">NOV-77</strain>
        <strain evidence="2 10">NOV-9</strain>
    </source>
</reference>
<dbReference type="Proteomes" id="UP000429523">
    <property type="component" value="Unassembled WGS sequence"/>
</dbReference>
<gene>
    <name evidence="9" type="ORF">PF001_g11218</name>
    <name evidence="6" type="ORF">PF002_g7472</name>
    <name evidence="7" type="ORF">PF004_g3902</name>
    <name evidence="5" type="ORF">PF005_g24296</name>
    <name evidence="4" type="ORF">PF006_g11252</name>
    <name evidence="3" type="ORF">PF007_g11996</name>
    <name evidence="8" type="ORF">PF008_g23791</name>
    <name evidence="2" type="ORF">PF009_g25083</name>
</gene>
<dbReference type="Proteomes" id="UP000441208">
    <property type="component" value="Unassembled WGS sequence"/>
</dbReference>
<dbReference type="EMBL" id="QXFZ01000616">
    <property type="protein sequence ID" value="KAE9110072.1"/>
    <property type="molecule type" value="Genomic_DNA"/>
</dbReference>
<dbReference type="Proteomes" id="UP000476176">
    <property type="component" value="Unassembled WGS sequence"/>
</dbReference>
<name>A0A6A3W378_9STRA</name>
<dbReference type="EMBL" id="QXGE01000586">
    <property type="protein sequence ID" value="KAE9308316.1"/>
    <property type="molecule type" value="Genomic_DNA"/>
</dbReference>
<dbReference type="AlphaFoldDB" id="A0A6A3W378"/>
<dbReference type="Proteomes" id="UP000437068">
    <property type="component" value="Unassembled WGS sequence"/>
</dbReference>
<keyword evidence="11" id="KW-1185">Reference proteome</keyword>
<evidence type="ECO:0000256" key="1">
    <source>
        <dbReference type="SAM" id="SignalP"/>
    </source>
</evidence>
<evidence type="ECO:0000313" key="17">
    <source>
        <dbReference type="Proteomes" id="UP000486351"/>
    </source>
</evidence>
<dbReference type="EMBL" id="QXGC01000128">
    <property type="protein sequence ID" value="KAE9248351.1"/>
    <property type="molecule type" value="Genomic_DNA"/>
</dbReference>
<evidence type="ECO:0000313" key="15">
    <source>
        <dbReference type="Proteomes" id="UP000441208"/>
    </source>
</evidence>
<dbReference type="Proteomes" id="UP000433483">
    <property type="component" value="Unassembled WGS sequence"/>
</dbReference>
<dbReference type="Proteomes" id="UP000440732">
    <property type="component" value="Unassembled WGS sequence"/>
</dbReference>
<dbReference type="EMBL" id="QXGF01002437">
    <property type="protein sequence ID" value="KAE8924691.1"/>
    <property type="molecule type" value="Genomic_DNA"/>
</dbReference>
<evidence type="ECO:0000313" key="11">
    <source>
        <dbReference type="Proteomes" id="UP000433483"/>
    </source>
</evidence>
<feature type="chain" id="PRO_5036380770" description="Pectate lyase" evidence="1">
    <location>
        <begin position="17"/>
        <end position="58"/>
    </location>
</feature>
<evidence type="ECO:0008006" key="18">
    <source>
        <dbReference type="Google" id="ProtNLM"/>
    </source>
</evidence>
<evidence type="ECO:0000313" key="3">
    <source>
        <dbReference type="EMBL" id="KAE9110072.1"/>
    </source>
</evidence>
<evidence type="ECO:0000313" key="9">
    <source>
        <dbReference type="EMBL" id="KAE9308316.1"/>
    </source>
</evidence>
<evidence type="ECO:0000313" key="8">
    <source>
        <dbReference type="EMBL" id="KAE9297259.1"/>
    </source>
</evidence>
<dbReference type="Proteomes" id="UP000440367">
    <property type="component" value="Unassembled WGS sequence"/>
</dbReference>
<evidence type="ECO:0000313" key="16">
    <source>
        <dbReference type="Proteomes" id="UP000476176"/>
    </source>
</evidence>
<dbReference type="Proteomes" id="UP000486351">
    <property type="component" value="Unassembled WGS sequence"/>
</dbReference>
<comment type="caution">
    <text evidence="5">The sequence shown here is derived from an EMBL/GenBank/DDBJ whole genome shotgun (WGS) entry which is preliminary data.</text>
</comment>
<evidence type="ECO:0000313" key="5">
    <source>
        <dbReference type="EMBL" id="KAE9177921.1"/>
    </source>
</evidence>
<feature type="signal peptide" evidence="1">
    <location>
        <begin position="1"/>
        <end position="16"/>
    </location>
</feature>
<protein>
    <recommendedName>
        <fullName evidence="18">Pectate lyase</fullName>
    </recommendedName>
</protein>